<dbReference type="PANTHER" id="PTHR47642:SF7">
    <property type="entry name" value="ATP-DEPENDENT DNA HELICASE PIF1"/>
    <property type="match status" value="1"/>
</dbReference>
<dbReference type="STRING" id="27835.A0A158R0I8"/>
<name>A0A158R0I8_NIPBR</name>
<dbReference type="InterPro" id="IPR049163">
    <property type="entry name" value="Pif1-like_2B_dom"/>
</dbReference>
<evidence type="ECO:0000313" key="5">
    <source>
        <dbReference type="EMBL" id="VDL75479.1"/>
    </source>
</evidence>
<dbReference type="Proteomes" id="UP000271162">
    <property type="component" value="Unassembled WGS sequence"/>
</dbReference>
<feature type="domain" description="DNA helicase Pif1-like 2B" evidence="4">
    <location>
        <begin position="446"/>
        <end position="477"/>
    </location>
</feature>
<gene>
    <name evidence="5" type="ORF">NBR_LOCUS11890</name>
</gene>
<feature type="domain" description="DNA helicase Pif1-like DEAD-box helicase" evidence="3">
    <location>
        <begin position="225"/>
        <end position="341"/>
    </location>
</feature>
<dbReference type="GO" id="GO:0016787">
    <property type="term" value="F:hydrolase activity"/>
    <property type="evidence" value="ECO:0007669"/>
    <property type="project" value="UniProtKB-KW"/>
</dbReference>
<dbReference type="OMA" id="VRFCFES"/>
<accession>A0A158R0I8</accession>
<dbReference type="InterPro" id="IPR010285">
    <property type="entry name" value="DNA_helicase_pif1-like_DEAD"/>
</dbReference>
<feature type="compositionally biased region" description="Low complexity" evidence="2">
    <location>
        <begin position="183"/>
        <end position="195"/>
    </location>
</feature>
<comment type="cofactor">
    <cofactor evidence="1">
        <name>Mg(2+)</name>
        <dbReference type="ChEBI" id="CHEBI:18420"/>
    </cofactor>
</comment>
<comment type="catalytic activity">
    <reaction evidence="1">
        <text>ATP + H2O = ADP + phosphate + H(+)</text>
        <dbReference type="Rhea" id="RHEA:13065"/>
        <dbReference type="ChEBI" id="CHEBI:15377"/>
        <dbReference type="ChEBI" id="CHEBI:15378"/>
        <dbReference type="ChEBI" id="CHEBI:30616"/>
        <dbReference type="ChEBI" id="CHEBI:43474"/>
        <dbReference type="ChEBI" id="CHEBI:456216"/>
        <dbReference type="EC" id="5.6.2.3"/>
    </reaction>
</comment>
<protein>
    <recommendedName>
        <fullName evidence="1">ATP-dependent DNA helicase</fullName>
        <ecNumber evidence="1">5.6.2.3</ecNumber>
    </recommendedName>
</protein>
<keyword evidence="1" id="KW-0378">Hydrolase</keyword>
<dbReference type="GO" id="GO:0005524">
    <property type="term" value="F:ATP binding"/>
    <property type="evidence" value="ECO:0007669"/>
    <property type="project" value="UniProtKB-KW"/>
</dbReference>
<dbReference type="EC" id="5.6.2.3" evidence="1"/>
<keyword evidence="6" id="KW-1185">Reference proteome</keyword>
<dbReference type="InterPro" id="IPR051055">
    <property type="entry name" value="PIF1_helicase"/>
</dbReference>
<evidence type="ECO:0000256" key="1">
    <source>
        <dbReference type="RuleBase" id="RU363044"/>
    </source>
</evidence>
<dbReference type="EMBL" id="UYSL01020624">
    <property type="protein sequence ID" value="VDL75479.1"/>
    <property type="molecule type" value="Genomic_DNA"/>
</dbReference>
<dbReference type="Pfam" id="PF21530">
    <property type="entry name" value="Pif1_2B_dom"/>
    <property type="match status" value="1"/>
</dbReference>
<dbReference type="GO" id="GO:0006281">
    <property type="term" value="P:DNA repair"/>
    <property type="evidence" value="ECO:0007669"/>
    <property type="project" value="UniProtKB-KW"/>
</dbReference>
<reference evidence="7" key="1">
    <citation type="submission" date="2016-04" db="UniProtKB">
        <authorList>
            <consortium name="WormBaseParasite"/>
        </authorList>
    </citation>
    <scope>IDENTIFICATION</scope>
</reference>
<dbReference type="AlphaFoldDB" id="A0A158R0I8"/>
<dbReference type="GO" id="GO:0043139">
    <property type="term" value="F:5'-3' DNA helicase activity"/>
    <property type="evidence" value="ECO:0007669"/>
    <property type="project" value="UniProtKB-EC"/>
</dbReference>
<dbReference type="InterPro" id="IPR027417">
    <property type="entry name" value="P-loop_NTPase"/>
</dbReference>
<dbReference type="GO" id="GO:0006310">
    <property type="term" value="P:DNA recombination"/>
    <property type="evidence" value="ECO:0007669"/>
    <property type="project" value="UniProtKB-KW"/>
</dbReference>
<keyword evidence="1" id="KW-0234">DNA repair</keyword>
<organism evidence="7">
    <name type="scientific">Nippostrongylus brasiliensis</name>
    <name type="common">Rat hookworm</name>
    <dbReference type="NCBI Taxonomy" id="27835"/>
    <lineage>
        <taxon>Eukaryota</taxon>
        <taxon>Metazoa</taxon>
        <taxon>Ecdysozoa</taxon>
        <taxon>Nematoda</taxon>
        <taxon>Chromadorea</taxon>
        <taxon>Rhabditida</taxon>
        <taxon>Rhabditina</taxon>
        <taxon>Rhabditomorpha</taxon>
        <taxon>Strongyloidea</taxon>
        <taxon>Heligmosomidae</taxon>
        <taxon>Nippostrongylus</taxon>
    </lineage>
</organism>
<evidence type="ECO:0000313" key="7">
    <source>
        <dbReference type="WBParaSite" id="NBR_0001188901-mRNA-1"/>
    </source>
</evidence>
<keyword evidence="1" id="KW-0227">DNA damage</keyword>
<dbReference type="Gene3D" id="3.40.50.300">
    <property type="entry name" value="P-loop containing nucleotide triphosphate hydrolases"/>
    <property type="match status" value="2"/>
</dbReference>
<dbReference type="CDD" id="cd18809">
    <property type="entry name" value="SF1_C_RecD"/>
    <property type="match status" value="1"/>
</dbReference>
<dbReference type="Pfam" id="PF05970">
    <property type="entry name" value="PIF1"/>
    <property type="match status" value="1"/>
</dbReference>
<keyword evidence="1" id="KW-0067">ATP-binding</keyword>
<keyword evidence="1" id="KW-0547">Nucleotide-binding</keyword>
<evidence type="ECO:0000259" key="3">
    <source>
        <dbReference type="Pfam" id="PF05970"/>
    </source>
</evidence>
<evidence type="ECO:0000313" key="6">
    <source>
        <dbReference type="Proteomes" id="UP000271162"/>
    </source>
</evidence>
<dbReference type="PANTHER" id="PTHR47642">
    <property type="entry name" value="ATP-DEPENDENT DNA HELICASE"/>
    <property type="match status" value="1"/>
</dbReference>
<comment type="similarity">
    <text evidence="1">Belongs to the helicase family.</text>
</comment>
<dbReference type="WBParaSite" id="NBR_0001188901-mRNA-1">
    <property type="protein sequence ID" value="NBR_0001188901-mRNA-1"/>
    <property type="gene ID" value="NBR_0001188901"/>
</dbReference>
<evidence type="ECO:0000256" key="2">
    <source>
        <dbReference type="SAM" id="MobiDB-lite"/>
    </source>
</evidence>
<keyword evidence="1" id="KW-0233">DNA recombination</keyword>
<keyword evidence="1" id="KW-0347">Helicase</keyword>
<dbReference type="GO" id="GO:0000723">
    <property type="term" value="P:telomere maintenance"/>
    <property type="evidence" value="ECO:0007669"/>
    <property type="project" value="InterPro"/>
</dbReference>
<proteinExistence type="inferred from homology"/>
<reference evidence="5 6" key="2">
    <citation type="submission" date="2018-11" db="EMBL/GenBank/DDBJ databases">
        <authorList>
            <consortium name="Pathogen Informatics"/>
        </authorList>
    </citation>
    <scope>NUCLEOTIDE SEQUENCE [LARGE SCALE GENOMIC DNA]</scope>
</reference>
<evidence type="ECO:0000259" key="4">
    <source>
        <dbReference type="Pfam" id="PF21530"/>
    </source>
</evidence>
<feature type="region of interest" description="Disordered" evidence="2">
    <location>
        <begin position="174"/>
        <end position="200"/>
    </location>
</feature>
<sequence length="612" mass="67340">MSFNDSSQDSNCTYCYSLQCSARVESLLNVNRKGSISSKNALITIGRNLSREIVLQVELNSSSAGRPAVASYSLQECVLHRNGIGRGTGAIEIPDRKLVIQLSNCAPRKLNVFLKSLQAKLDIMRAECPRPGVHSNRTPIAIARKAHLQDLPSLHTVLSPLSVDEIRKVKRLRGIADSPSGAPSKTPSTESSTPKVARKPIQKSYLDTTVSLFQSSSAKKAEVIQLSEEQRSVVRCALQSPENVFFTGSAGTGKSVVLRRIIEMLPASTTYVTAATGVAACQLGGVTLHSFAGIGVGRGSAEECLTLALSKENVVKQWKMCSHLVIDEISMVDADFFTKIEYCEAWNRSIQKTIMLKRVHRQDDSHFVKVLQSIRVGKCGDEVCKALDETKRNDFSSEGVVPTRLCTHTADALAVNTRCLEDLEGTTKVFEAEDSQFIPESLRGTVAKRLVLKVMLMKNIDLARGLSNGSRGVVTRFSKKGFPMVKFFSIADEIEVVPIRFAVRVPGCDEPACRRQLPLQLAWAISIHKSQGLTLDAVEVSLERVFAEGQSYVALSRARSLKSLRVIAFDPAVIKANKNVIRFYQSIEENASEEAAEEEFVFRKRRKLSADF</sequence>
<dbReference type="SUPFAM" id="SSF52540">
    <property type="entry name" value="P-loop containing nucleoside triphosphate hydrolases"/>
    <property type="match status" value="2"/>
</dbReference>